<evidence type="ECO:0000313" key="7">
    <source>
        <dbReference type="EMBL" id="MFD2733584.1"/>
    </source>
</evidence>
<keyword evidence="4 5" id="KW-0472">Membrane</keyword>
<dbReference type="Gene3D" id="1.20.1540.10">
    <property type="entry name" value="Rhomboid-like"/>
    <property type="match status" value="1"/>
</dbReference>
<dbReference type="SUPFAM" id="SSF144091">
    <property type="entry name" value="Rhomboid-like"/>
    <property type="match status" value="1"/>
</dbReference>
<keyword evidence="8" id="KW-1185">Reference proteome</keyword>
<evidence type="ECO:0000256" key="4">
    <source>
        <dbReference type="ARBA" id="ARBA00023136"/>
    </source>
</evidence>
<keyword evidence="7" id="KW-0378">Hydrolase</keyword>
<comment type="subcellular location">
    <subcellularLocation>
        <location evidence="1">Membrane</location>
        <topology evidence="1">Multi-pass membrane protein</topology>
    </subcellularLocation>
</comment>
<keyword evidence="2 5" id="KW-0812">Transmembrane</keyword>
<feature type="transmembrane region" description="Helical" evidence="5">
    <location>
        <begin position="50"/>
        <end position="71"/>
    </location>
</feature>
<feature type="transmembrane region" description="Helical" evidence="5">
    <location>
        <begin position="77"/>
        <end position="96"/>
    </location>
</feature>
<feature type="domain" description="Peptidase S54 rhomboid" evidence="6">
    <location>
        <begin position="1"/>
        <end position="125"/>
    </location>
</feature>
<dbReference type="GO" id="GO:0006508">
    <property type="term" value="P:proteolysis"/>
    <property type="evidence" value="ECO:0007669"/>
    <property type="project" value="UniProtKB-KW"/>
</dbReference>
<keyword evidence="7" id="KW-0645">Protease</keyword>
<keyword evidence="3 5" id="KW-1133">Transmembrane helix</keyword>
<evidence type="ECO:0000259" key="6">
    <source>
        <dbReference type="Pfam" id="PF01694"/>
    </source>
</evidence>
<evidence type="ECO:0000256" key="1">
    <source>
        <dbReference type="ARBA" id="ARBA00004141"/>
    </source>
</evidence>
<evidence type="ECO:0000256" key="2">
    <source>
        <dbReference type="ARBA" id="ARBA00022692"/>
    </source>
</evidence>
<gene>
    <name evidence="7" type="ORF">ACFSSE_17885</name>
</gene>
<comment type="caution">
    <text evidence="7">The sequence shown here is derived from an EMBL/GenBank/DDBJ whole genome shotgun (WGS) entry which is preliminary data.</text>
</comment>
<dbReference type="Pfam" id="PF01694">
    <property type="entry name" value="Rhomboid"/>
    <property type="match status" value="1"/>
</dbReference>
<proteinExistence type="predicted"/>
<sequence>MAILYFFGIEIEVFFNIKMGMPICMIMIFFFGVGSASIANLILRKSNLEFSLLGASNGVFAILGVSLILFANQPIKFFPIPFSNTAIIFGLILLMLFNHQTKKDNIDYFGHLTSFISGLLIALIIR</sequence>
<evidence type="ECO:0000256" key="5">
    <source>
        <dbReference type="SAM" id="Phobius"/>
    </source>
</evidence>
<organism evidence="7 8">
    <name type="scientific">Pedobacter alpinus</name>
    <dbReference type="NCBI Taxonomy" id="1590643"/>
    <lineage>
        <taxon>Bacteria</taxon>
        <taxon>Pseudomonadati</taxon>
        <taxon>Bacteroidota</taxon>
        <taxon>Sphingobacteriia</taxon>
        <taxon>Sphingobacteriales</taxon>
        <taxon>Sphingobacteriaceae</taxon>
        <taxon>Pedobacter</taxon>
    </lineage>
</organism>
<feature type="transmembrane region" description="Helical" evidence="5">
    <location>
        <begin position="108"/>
        <end position="125"/>
    </location>
</feature>
<name>A0ABW5TY80_9SPHI</name>
<dbReference type="EC" id="3.4.21.105" evidence="7"/>
<reference evidence="8" key="1">
    <citation type="journal article" date="2019" name="Int. J. Syst. Evol. Microbiol.">
        <title>The Global Catalogue of Microorganisms (GCM) 10K type strain sequencing project: providing services to taxonomists for standard genome sequencing and annotation.</title>
        <authorList>
            <consortium name="The Broad Institute Genomics Platform"/>
            <consortium name="The Broad Institute Genome Sequencing Center for Infectious Disease"/>
            <person name="Wu L."/>
            <person name="Ma J."/>
        </authorList>
    </citation>
    <scope>NUCLEOTIDE SEQUENCE [LARGE SCALE GENOMIC DNA]</scope>
    <source>
        <strain evidence="8">KCTC 42456</strain>
    </source>
</reference>
<dbReference type="Proteomes" id="UP001597546">
    <property type="component" value="Unassembled WGS sequence"/>
</dbReference>
<dbReference type="RefSeq" id="WP_379045444.1">
    <property type="nucleotide sequence ID" value="NZ_JBHSKW010000054.1"/>
</dbReference>
<dbReference type="InterPro" id="IPR022764">
    <property type="entry name" value="Peptidase_S54_rhomboid_dom"/>
</dbReference>
<dbReference type="EMBL" id="JBHULV010000057">
    <property type="protein sequence ID" value="MFD2733584.1"/>
    <property type="molecule type" value="Genomic_DNA"/>
</dbReference>
<dbReference type="GO" id="GO:0008233">
    <property type="term" value="F:peptidase activity"/>
    <property type="evidence" value="ECO:0007669"/>
    <property type="project" value="UniProtKB-KW"/>
</dbReference>
<feature type="transmembrane region" description="Helical" evidence="5">
    <location>
        <begin position="20"/>
        <end position="43"/>
    </location>
</feature>
<dbReference type="InterPro" id="IPR035952">
    <property type="entry name" value="Rhomboid-like_sf"/>
</dbReference>
<evidence type="ECO:0000256" key="3">
    <source>
        <dbReference type="ARBA" id="ARBA00022989"/>
    </source>
</evidence>
<evidence type="ECO:0000313" key="8">
    <source>
        <dbReference type="Proteomes" id="UP001597546"/>
    </source>
</evidence>
<protein>
    <submittedName>
        <fullName evidence="7">Rhomboid family intramembrane serine protease</fullName>
        <ecNumber evidence="7">3.4.21.105</ecNumber>
    </submittedName>
</protein>
<accession>A0ABW5TY80</accession>